<comment type="caution">
    <text evidence="12">The sequence shown here is derived from an EMBL/GenBank/DDBJ whole genome shotgun (WGS) entry which is preliminary data.</text>
</comment>
<reference evidence="13" key="1">
    <citation type="submission" date="2018-09" db="EMBL/GenBank/DDBJ databases">
        <title>Draft Genome Sequence of Mediterraneibacter sp. KCTC 15684.</title>
        <authorList>
            <person name="Kim J.S."/>
            <person name="Han K.I."/>
            <person name="Suh M.K."/>
            <person name="Lee K.C."/>
            <person name="Eom M.K."/>
            <person name="Lee J.H."/>
            <person name="Park S.H."/>
            <person name="Kang S.W."/>
            <person name="Park J.E."/>
            <person name="Oh B.S."/>
            <person name="Yu S.Y."/>
            <person name="Choi S.H."/>
            <person name="Lee D.H."/>
            <person name="Yoon H."/>
            <person name="Kim B."/>
            <person name="Yang S.J."/>
            <person name="Lee J.S."/>
        </authorList>
    </citation>
    <scope>NUCLEOTIDE SEQUENCE [LARGE SCALE GENOMIC DNA]</scope>
    <source>
        <strain evidence="13">KCTC 15684</strain>
    </source>
</reference>
<dbReference type="InterPro" id="IPR001989">
    <property type="entry name" value="Radical_activat_CS"/>
</dbReference>
<feature type="domain" description="4Fe-4S ferredoxin-type" evidence="10">
    <location>
        <begin position="76"/>
        <end position="96"/>
    </location>
</feature>
<proteinExistence type="inferred from homology"/>
<feature type="domain" description="4Fe-4S ferredoxin-type" evidence="10">
    <location>
        <begin position="46"/>
        <end position="75"/>
    </location>
</feature>
<evidence type="ECO:0000256" key="9">
    <source>
        <dbReference type="ARBA" id="ARBA00047365"/>
    </source>
</evidence>
<evidence type="ECO:0000313" key="13">
    <source>
        <dbReference type="Proteomes" id="UP000265643"/>
    </source>
</evidence>
<dbReference type="InterPro" id="IPR017900">
    <property type="entry name" value="4Fe4S_Fe_S_CS"/>
</dbReference>
<evidence type="ECO:0000256" key="3">
    <source>
        <dbReference type="ARBA" id="ARBA00022485"/>
    </source>
</evidence>
<comment type="catalytic activity">
    <reaction evidence="9">
        <text>glycyl-[protein] + reduced [flavodoxin] + S-adenosyl-L-methionine = glycin-2-yl radical-[protein] + semiquinone [flavodoxin] + 5'-deoxyadenosine + L-methionine + H(+)</text>
        <dbReference type="Rhea" id="RHEA:61976"/>
        <dbReference type="Rhea" id="RHEA-COMP:10622"/>
        <dbReference type="Rhea" id="RHEA-COMP:14480"/>
        <dbReference type="Rhea" id="RHEA-COMP:15993"/>
        <dbReference type="Rhea" id="RHEA-COMP:15994"/>
        <dbReference type="ChEBI" id="CHEBI:15378"/>
        <dbReference type="ChEBI" id="CHEBI:17319"/>
        <dbReference type="ChEBI" id="CHEBI:29947"/>
        <dbReference type="ChEBI" id="CHEBI:32722"/>
        <dbReference type="ChEBI" id="CHEBI:57618"/>
        <dbReference type="ChEBI" id="CHEBI:57844"/>
        <dbReference type="ChEBI" id="CHEBI:59789"/>
        <dbReference type="ChEBI" id="CHEBI:140311"/>
    </reaction>
</comment>
<dbReference type="SFLD" id="SFLDG01066">
    <property type="entry name" value="organic_radical-activating_enz"/>
    <property type="match status" value="1"/>
</dbReference>
<dbReference type="Gene3D" id="3.20.20.70">
    <property type="entry name" value="Aldolase class I"/>
    <property type="match status" value="1"/>
</dbReference>
<keyword evidence="13" id="KW-1185">Reference proteome</keyword>
<dbReference type="SFLD" id="SFLDG01118">
    <property type="entry name" value="activating_enzymes__group_2"/>
    <property type="match status" value="1"/>
</dbReference>
<evidence type="ECO:0000313" key="12">
    <source>
        <dbReference type="EMBL" id="GCA66675.1"/>
    </source>
</evidence>
<keyword evidence="8" id="KW-0411">Iron-sulfur</keyword>
<dbReference type="GO" id="GO:0051539">
    <property type="term" value="F:4 iron, 4 sulfur cluster binding"/>
    <property type="evidence" value="ECO:0007669"/>
    <property type="project" value="UniProtKB-KW"/>
</dbReference>
<dbReference type="PANTHER" id="PTHR30352">
    <property type="entry name" value="PYRUVATE FORMATE-LYASE-ACTIVATING ENZYME"/>
    <property type="match status" value="1"/>
</dbReference>
<evidence type="ECO:0000259" key="11">
    <source>
        <dbReference type="PROSITE" id="PS51918"/>
    </source>
</evidence>
<dbReference type="SFLD" id="SFLDS00029">
    <property type="entry name" value="Radical_SAM"/>
    <property type="match status" value="1"/>
</dbReference>
<dbReference type="Proteomes" id="UP000265643">
    <property type="component" value="Unassembled WGS sequence"/>
</dbReference>
<evidence type="ECO:0000259" key="10">
    <source>
        <dbReference type="PROSITE" id="PS51379"/>
    </source>
</evidence>
<dbReference type="GO" id="GO:0046872">
    <property type="term" value="F:metal ion binding"/>
    <property type="evidence" value="ECO:0007669"/>
    <property type="project" value="UniProtKB-KW"/>
</dbReference>
<dbReference type="NCBIfam" id="TIGR02494">
    <property type="entry name" value="PFLE_PFLC"/>
    <property type="match status" value="1"/>
</dbReference>
<evidence type="ECO:0000256" key="4">
    <source>
        <dbReference type="ARBA" id="ARBA00022691"/>
    </source>
</evidence>
<evidence type="ECO:0000256" key="2">
    <source>
        <dbReference type="ARBA" id="ARBA00009777"/>
    </source>
</evidence>
<keyword evidence="5" id="KW-0479">Metal-binding</keyword>
<keyword evidence="7" id="KW-0408">Iron</keyword>
<dbReference type="PIRSF" id="PIRSF000371">
    <property type="entry name" value="PFL_act_enz"/>
    <property type="match status" value="1"/>
</dbReference>
<gene>
    <name evidence="12" type="ORF">KGMB01110_11110</name>
</gene>
<dbReference type="InterPro" id="IPR058240">
    <property type="entry name" value="rSAM_sf"/>
</dbReference>
<evidence type="ECO:0000256" key="1">
    <source>
        <dbReference type="ARBA" id="ARBA00001966"/>
    </source>
</evidence>
<dbReference type="PROSITE" id="PS00198">
    <property type="entry name" value="4FE4S_FER_1"/>
    <property type="match status" value="1"/>
</dbReference>
<dbReference type="InterPro" id="IPR040074">
    <property type="entry name" value="BssD/PflA/YjjW"/>
</dbReference>
<evidence type="ECO:0000256" key="7">
    <source>
        <dbReference type="ARBA" id="ARBA00023004"/>
    </source>
</evidence>
<feature type="domain" description="Radical SAM core" evidence="11">
    <location>
        <begin position="15"/>
        <end position="288"/>
    </location>
</feature>
<evidence type="ECO:0000256" key="8">
    <source>
        <dbReference type="ARBA" id="ARBA00023014"/>
    </source>
</evidence>
<dbReference type="InterPro" id="IPR012839">
    <property type="entry name" value="Organic_radical_activase"/>
</dbReference>
<comment type="cofactor">
    <cofactor evidence="1">
        <name>[4Fe-4S] cluster</name>
        <dbReference type="ChEBI" id="CHEBI:49883"/>
    </cofactor>
</comment>
<name>A0A391NZZ7_9FIRM</name>
<dbReference type="PANTHER" id="PTHR30352:SF4">
    <property type="entry name" value="PYRUVATE FORMATE-LYASE 2-ACTIVATING ENZYME"/>
    <property type="match status" value="1"/>
</dbReference>
<dbReference type="CDD" id="cd01335">
    <property type="entry name" value="Radical_SAM"/>
    <property type="match status" value="1"/>
</dbReference>
<accession>A0A391NZZ7</accession>
<dbReference type="GO" id="GO:0016491">
    <property type="term" value="F:oxidoreductase activity"/>
    <property type="evidence" value="ECO:0007669"/>
    <property type="project" value="UniProtKB-KW"/>
</dbReference>
<dbReference type="SUPFAM" id="SSF102114">
    <property type="entry name" value="Radical SAM enzymes"/>
    <property type="match status" value="1"/>
</dbReference>
<dbReference type="Pfam" id="PF04055">
    <property type="entry name" value="Radical_SAM"/>
    <property type="match status" value="1"/>
</dbReference>
<dbReference type="Pfam" id="PF00037">
    <property type="entry name" value="Fer4"/>
    <property type="match status" value="1"/>
</dbReference>
<dbReference type="PROSITE" id="PS01087">
    <property type="entry name" value="RADICAL_ACTIVATING"/>
    <property type="match status" value="1"/>
</dbReference>
<dbReference type="InterPro" id="IPR013785">
    <property type="entry name" value="Aldolase_TIM"/>
</dbReference>
<keyword evidence="6" id="KW-0560">Oxidoreductase</keyword>
<sequence length="292" mass="33347">MESGIIFDIQNLSLHDGPGLRTTVFFKGCPLRCLWCANPESQSSQPEMMYYSDKCVHCMACKEVCPTGAVFTRKGCIGCGKCMEVCMYCARKLVGKSMTSDQVMEEIRKDSMLYKESDGGVTFSGGEVLRQPMFLLEIIKQCKHERIHTLLDTTAYCSQEIFNEVLKYIDLVYVDLKCASDSEHKKMTGVSNSNILKNIQFMDKIGKAFEIRMPIIPGYNDSMQILETDIRFIKTLETKPKVWLLPFHAFGKTKYETLGMKWPMGDKKNMDRDELKTIANLFVEYGIDTKIQ</sequence>
<dbReference type="SUPFAM" id="SSF54862">
    <property type="entry name" value="4Fe-4S ferredoxins"/>
    <property type="match status" value="1"/>
</dbReference>
<organism evidence="12 13">
    <name type="scientific">Mediterraneibacter butyricigenes</name>
    <dbReference type="NCBI Taxonomy" id="2316025"/>
    <lineage>
        <taxon>Bacteria</taxon>
        <taxon>Bacillati</taxon>
        <taxon>Bacillota</taxon>
        <taxon>Clostridia</taxon>
        <taxon>Lachnospirales</taxon>
        <taxon>Lachnospiraceae</taxon>
        <taxon>Mediterraneibacter</taxon>
    </lineage>
</organism>
<dbReference type="InterPro" id="IPR007197">
    <property type="entry name" value="rSAM"/>
</dbReference>
<keyword evidence="4" id="KW-0949">S-adenosyl-L-methionine</keyword>
<dbReference type="InterPro" id="IPR017896">
    <property type="entry name" value="4Fe4S_Fe-S-bd"/>
</dbReference>
<dbReference type="InterPro" id="IPR034457">
    <property type="entry name" value="Organic_radical-activating"/>
</dbReference>
<dbReference type="PROSITE" id="PS51379">
    <property type="entry name" value="4FE4S_FER_2"/>
    <property type="match status" value="2"/>
</dbReference>
<dbReference type="PROSITE" id="PS51918">
    <property type="entry name" value="RADICAL_SAM"/>
    <property type="match status" value="1"/>
</dbReference>
<evidence type="ECO:0000256" key="6">
    <source>
        <dbReference type="ARBA" id="ARBA00023002"/>
    </source>
</evidence>
<protein>
    <submittedName>
        <fullName evidence="12">Glycyl-radical enzyme activating protein</fullName>
    </submittedName>
</protein>
<dbReference type="AlphaFoldDB" id="A0A391NZZ7"/>
<comment type="similarity">
    <text evidence="2">Belongs to the organic radical-activating enzymes family.</text>
</comment>
<dbReference type="EMBL" id="BHGK01000001">
    <property type="protein sequence ID" value="GCA66675.1"/>
    <property type="molecule type" value="Genomic_DNA"/>
</dbReference>
<evidence type="ECO:0000256" key="5">
    <source>
        <dbReference type="ARBA" id="ARBA00022723"/>
    </source>
</evidence>
<keyword evidence="3" id="KW-0004">4Fe-4S</keyword>
<dbReference type="RefSeq" id="WP_119297801.1">
    <property type="nucleotide sequence ID" value="NZ_BHGK01000001.1"/>
</dbReference>